<dbReference type="AlphaFoldDB" id="A0A2I2GH95"/>
<sequence length="290" mass="32691">MDTTNELKSKRASIYRHLGQVLSSIESTDELLISLQELRNFGFHPVRVGFDGDELDLSPCFFKPLSASIIDEHPLEDETPESMASEFFEPPGQEGAPSGELEQVAYYVWAHVERLSTASRHGLYRGLDIFASFEPRTYIPGRPVSGRDLWLIGTHPSWETKRDLENPSYPHLELCVLHGILATDEALAITELKAIARALRRRYQDPAFKLHNVVPLLMLSYLAPQHGRIIQAHHDGKNIVVQYTPLMSFEVKSPGEIAEPISLFLRYQLSRPVGSTSRHCRCNCSDSAIL</sequence>
<dbReference type="RefSeq" id="XP_024707555.1">
    <property type="nucleotide sequence ID" value="XM_024853977.1"/>
</dbReference>
<evidence type="ECO:0000313" key="1">
    <source>
        <dbReference type="EMBL" id="PLB52253.1"/>
    </source>
</evidence>
<protein>
    <submittedName>
        <fullName evidence="1">Uncharacterized protein</fullName>
    </submittedName>
</protein>
<dbReference type="EMBL" id="MSFO01000002">
    <property type="protein sequence ID" value="PLB52253.1"/>
    <property type="molecule type" value="Genomic_DNA"/>
</dbReference>
<keyword evidence="2" id="KW-1185">Reference proteome</keyword>
<comment type="caution">
    <text evidence="1">The sequence shown here is derived from an EMBL/GenBank/DDBJ whole genome shotgun (WGS) entry which is preliminary data.</text>
</comment>
<gene>
    <name evidence="1" type="ORF">P170DRAFT_488801</name>
</gene>
<name>A0A2I2GH95_9EURO</name>
<dbReference type="VEuPathDB" id="FungiDB:P170DRAFT_488801"/>
<reference evidence="1 2" key="1">
    <citation type="submission" date="2016-12" db="EMBL/GenBank/DDBJ databases">
        <title>The genomes of Aspergillus section Nigri reveals drivers in fungal speciation.</title>
        <authorList>
            <consortium name="DOE Joint Genome Institute"/>
            <person name="Vesth T.C."/>
            <person name="Nybo J."/>
            <person name="Theobald S."/>
            <person name="Brandl J."/>
            <person name="Frisvad J.C."/>
            <person name="Nielsen K.F."/>
            <person name="Lyhne E.K."/>
            <person name="Kogle M.E."/>
            <person name="Kuo A."/>
            <person name="Riley R."/>
            <person name="Clum A."/>
            <person name="Nolan M."/>
            <person name="Lipzen A."/>
            <person name="Salamov A."/>
            <person name="Henrissat B."/>
            <person name="Wiebenga A."/>
            <person name="De Vries R.P."/>
            <person name="Grigoriev I.V."/>
            <person name="Mortensen U.H."/>
            <person name="Andersen M.R."/>
            <person name="Baker S.E."/>
        </authorList>
    </citation>
    <scope>NUCLEOTIDE SEQUENCE [LARGE SCALE GENOMIC DNA]</scope>
    <source>
        <strain evidence="1 2">IBT 23096</strain>
    </source>
</reference>
<dbReference type="GeneID" id="36561678"/>
<dbReference type="STRING" id="1392250.A0A2I2GH95"/>
<dbReference type="OrthoDB" id="4453902at2759"/>
<proteinExistence type="predicted"/>
<dbReference type="Proteomes" id="UP000234275">
    <property type="component" value="Unassembled WGS sequence"/>
</dbReference>
<evidence type="ECO:0000313" key="2">
    <source>
        <dbReference type="Proteomes" id="UP000234275"/>
    </source>
</evidence>
<organism evidence="1 2">
    <name type="scientific">Aspergillus steynii IBT 23096</name>
    <dbReference type="NCBI Taxonomy" id="1392250"/>
    <lineage>
        <taxon>Eukaryota</taxon>
        <taxon>Fungi</taxon>
        <taxon>Dikarya</taxon>
        <taxon>Ascomycota</taxon>
        <taxon>Pezizomycotina</taxon>
        <taxon>Eurotiomycetes</taxon>
        <taxon>Eurotiomycetidae</taxon>
        <taxon>Eurotiales</taxon>
        <taxon>Aspergillaceae</taxon>
        <taxon>Aspergillus</taxon>
        <taxon>Aspergillus subgen. Circumdati</taxon>
    </lineage>
</organism>
<accession>A0A2I2GH95</accession>